<evidence type="ECO:0000313" key="3">
    <source>
        <dbReference type="Proteomes" id="UP000253034"/>
    </source>
</evidence>
<dbReference type="GO" id="GO:0071111">
    <property type="term" value="F:cyclic-guanylate-specific phosphodiesterase activity"/>
    <property type="evidence" value="ECO:0007669"/>
    <property type="project" value="InterPro"/>
</dbReference>
<dbReference type="InterPro" id="IPR050706">
    <property type="entry name" value="Cyclic-di-GMP_PDE-like"/>
</dbReference>
<gene>
    <name evidence="2" type="ORF">DFR58_110114</name>
</gene>
<comment type="caution">
    <text evidence="2">The sequence shown here is derived from an EMBL/GenBank/DDBJ whole genome shotgun (WGS) entry which is preliminary data.</text>
</comment>
<dbReference type="RefSeq" id="WP_114297775.1">
    <property type="nucleotide sequence ID" value="NZ_QPJT01000010.1"/>
</dbReference>
<organism evidence="2 3">
    <name type="scientific">Anaerobacterium chartisolvens</name>
    <dbReference type="NCBI Taxonomy" id="1297424"/>
    <lineage>
        <taxon>Bacteria</taxon>
        <taxon>Bacillati</taxon>
        <taxon>Bacillota</taxon>
        <taxon>Clostridia</taxon>
        <taxon>Eubacteriales</taxon>
        <taxon>Oscillospiraceae</taxon>
        <taxon>Anaerobacterium</taxon>
    </lineage>
</organism>
<reference evidence="2 3" key="1">
    <citation type="submission" date="2018-07" db="EMBL/GenBank/DDBJ databases">
        <title>Genomic Encyclopedia of Type Strains, Phase IV (KMG-IV): sequencing the most valuable type-strain genomes for metagenomic binning, comparative biology and taxonomic classification.</title>
        <authorList>
            <person name="Goeker M."/>
        </authorList>
    </citation>
    <scope>NUCLEOTIDE SEQUENCE [LARGE SCALE GENOMIC DNA]</scope>
    <source>
        <strain evidence="2 3">DSM 27016</strain>
    </source>
</reference>
<dbReference type="CDD" id="cd01948">
    <property type="entry name" value="EAL"/>
    <property type="match status" value="1"/>
</dbReference>
<sequence length="412" mass="46153">MRAELKDRVDIEKIIKNEHITMYFQPIISIRKNSMAAFEALCRGIDGEKIIPPNILFDCARDKDLTLELDRLCRKKALEGFASMTKSSQDMLLFLNFDASVIDRGVVGSGNLHDAVSCLNLNPSNIVIEINETKTNNTPALKDFIDTYKNYGFIVALDDIGSGYSNLNRLAVVKPDILKIDMALISDIDKEFYKQEVVKSMVELARKIGALVVAEGVETQQEAINSLDLGVDMLQGYYFARPQNIRSLDFEELRQKRSELAGVFKQYILTKLKTQREKKDCFACTASQVAKELSKVCSCGFDEILTRIAHSCCHVECIYVLCKTGIQFSETVCSFTSFSSRKKSIFYPAAKGTDHSLKDYYYLAVGNGQGRFVTEPYVSIATGSLCVTISETFTNVEGEEFVLCIDNVINDT</sequence>
<dbReference type="PANTHER" id="PTHR33121:SF76">
    <property type="entry name" value="SIGNALING PROTEIN"/>
    <property type="match status" value="1"/>
</dbReference>
<protein>
    <submittedName>
        <fullName evidence="2">EAL domain-containing protein (Putative c-di-GMP-specific phosphodiesterase class I)</fullName>
    </submittedName>
</protein>
<accession>A0A369B7U0</accession>
<dbReference type="AlphaFoldDB" id="A0A369B7U0"/>
<proteinExistence type="predicted"/>
<dbReference type="Gene3D" id="3.30.450.20">
    <property type="entry name" value="PAS domain"/>
    <property type="match status" value="1"/>
</dbReference>
<dbReference type="Pfam" id="PF00563">
    <property type="entry name" value="EAL"/>
    <property type="match status" value="1"/>
</dbReference>
<dbReference type="InterPro" id="IPR029151">
    <property type="entry name" value="Sensor-like_sf"/>
</dbReference>
<dbReference type="SUPFAM" id="SSF141868">
    <property type="entry name" value="EAL domain-like"/>
    <property type="match status" value="1"/>
</dbReference>
<dbReference type="EMBL" id="QPJT01000010">
    <property type="protein sequence ID" value="RCX16616.1"/>
    <property type="molecule type" value="Genomic_DNA"/>
</dbReference>
<dbReference type="SUPFAM" id="SSF103190">
    <property type="entry name" value="Sensory domain-like"/>
    <property type="match status" value="1"/>
</dbReference>
<keyword evidence="3" id="KW-1185">Reference proteome</keyword>
<dbReference type="InterPro" id="IPR001633">
    <property type="entry name" value="EAL_dom"/>
</dbReference>
<evidence type="ECO:0000259" key="1">
    <source>
        <dbReference type="PROSITE" id="PS50883"/>
    </source>
</evidence>
<evidence type="ECO:0000313" key="2">
    <source>
        <dbReference type="EMBL" id="RCX16616.1"/>
    </source>
</evidence>
<dbReference type="OrthoDB" id="9813903at2"/>
<name>A0A369B7U0_9FIRM</name>
<dbReference type="CDD" id="cd18773">
    <property type="entry name" value="PDC1_HK_sensor"/>
    <property type="match status" value="1"/>
</dbReference>
<dbReference type="Gene3D" id="3.20.20.450">
    <property type="entry name" value="EAL domain"/>
    <property type="match status" value="1"/>
</dbReference>
<dbReference type="PANTHER" id="PTHR33121">
    <property type="entry name" value="CYCLIC DI-GMP PHOSPHODIESTERASE PDEF"/>
    <property type="match status" value="1"/>
</dbReference>
<dbReference type="SMART" id="SM00052">
    <property type="entry name" value="EAL"/>
    <property type="match status" value="1"/>
</dbReference>
<feature type="domain" description="EAL" evidence="1">
    <location>
        <begin position="4"/>
        <end position="256"/>
    </location>
</feature>
<dbReference type="InterPro" id="IPR035919">
    <property type="entry name" value="EAL_sf"/>
</dbReference>
<dbReference type="PROSITE" id="PS50883">
    <property type="entry name" value="EAL"/>
    <property type="match status" value="1"/>
</dbReference>
<dbReference type="Proteomes" id="UP000253034">
    <property type="component" value="Unassembled WGS sequence"/>
</dbReference>